<keyword evidence="1" id="KW-0812">Transmembrane</keyword>
<feature type="transmembrane region" description="Helical" evidence="1">
    <location>
        <begin position="40"/>
        <end position="58"/>
    </location>
</feature>
<organism evidence="2">
    <name type="scientific">viral metagenome</name>
    <dbReference type="NCBI Taxonomy" id="1070528"/>
    <lineage>
        <taxon>unclassified sequences</taxon>
        <taxon>metagenomes</taxon>
        <taxon>organismal metagenomes</taxon>
    </lineage>
</organism>
<name>A0A6C0JQF2_9ZZZZ</name>
<keyword evidence="1" id="KW-1133">Transmembrane helix</keyword>
<accession>A0A6C0JQF2</accession>
<dbReference type="AlphaFoldDB" id="A0A6C0JQF2"/>
<reference evidence="2" key="1">
    <citation type="journal article" date="2020" name="Nature">
        <title>Giant virus diversity and host interactions through global metagenomics.</title>
        <authorList>
            <person name="Schulz F."/>
            <person name="Roux S."/>
            <person name="Paez-Espino D."/>
            <person name="Jungbluth S."/>
            <person name="Walsh D.A."/>
            <person name="Denef V.J."/>
            <person name="McMahon K.D."/>
            <person name="Konstantinidis K.T."/>
            <person name="Eloe-Fadrosh E.A."/>
            <person name="Kyrpides N.C."/>
            <person name="Woyke T."/>
        </authorList>
    </citation>
    <scope>NUCLEOTIDE SEQUENCE</scope>
    <source>
        <strain evidence="2">GVMAG-S-1062768-28</strain>
    </source>
</reference>
<proteinExistence type="predicted"/>
<protein>
    <submittedName>
        <fullName evidence="2">Uncharacterized protein</fullName>
    </submittedName>
</protein>
<sequence>MTSLDSINLDDYQDLSTDEENLLGQVAPVHHGSGSSVSSWTPIIMAIILSLLAYLISSDWINSKLAEVPYYKWSLFGLFFSSVILIALFL</sequence>
<evidence type="ECO:0000313" key="2">
    <source>
        <dbReference type="EMBL" id="QHU08002.1"/>
    </source>
</evidence>
<dbReference type="EMBL" id="MN740694">
    <property type="protein sequence ID" value="QHU08002.1"/>
    <property type="molecule type" value="Genomic_DNA"/>
</dbReference>
<evidence type="ECO:0000256" key="1">
    <source>
        <dbReference type="SAM" id="Phobius"/>
    </source>
</evidence>
<keyword evidence="1" id="KW-0472">Membrane</keyword>
<feature type="transmembrane region" description="Helical" evidence="1">
    <location>
        <begin position="70"/>
        <end position="89"/>
    </location>
</feature>